<proteinExistence type="predicted"/>
<organism evidence="2 3">
    <name type="scientific">Trichoderma ghanense</name>
    <dbReference type="NCBI Taxonomy" id="65468"/>
    <lineage>
        <taxon>Eukaryota</taxon>
        <taxon>Fungi</taxon>
        <taxon>Dikarya</taxon>
        <taxon>Ascomycota</taxon>
        <taxon>Pezizomycotina</taxon>
        <taxon>Sordariomycetes</taxon>
        <taxon>Hypocreomycetidae</taxon>
        <taxon>Hypocreales</taxon>
        <taxon>Hypocreaceae</taxon>
        <taxon>Trichoderma</taxon>
    </lineage>
</organism>
<evidence type="ECO:0000313" key="2">
    <source>
        <dbReference type="EMBL" id="TFA99445.1"/>
    </source>
</evidence>
<evidence type="ECO:0000256" key="1">
    <source>
        <dbReference type="SAM" id="Phobius"/>
    </source>
</evidence>
<dbReference type="Proteomes" id="UP001642720">
    <property type="component" value="Unassembled WGS sequence"/>
</dbReference>
<keyword evidence="3" id="KW-1185">Reference proteome</keyword>
<dbReference type="EMBL" id="PPTA01000014">
    <property type="protein sequence ID" value="TFA99445.1"/>
    <property type="molecule type" value="Genomic_DNA"/>
</dbReference>
<keyword evidence="1" id="KW-0472">Membrane</keyword>
<gene>
    <name evidence="2" type="ORF">CCMA1212_008749</name>
</gene>
<name>A0ABY2GUH8_9HYPO</name>
<dbReference type="RefSeq" id="XP_073555647.1">
    <property type="nucleotide sequence ID" value="XM_073705864.1"/>
</dbReference>
<dbReference type="GeneID" id="300580314"/>
<keyword evidence="1" id="KW-1133">Transmembrane helix</keyword>
<accession>A0ABY2GUH8</accession>
<reference evidence="2 3" key="1">
    <citation type="submission" date="2018-01" db="EMBL/GenBank/DDBJ databases">
        <title>Genome characterization of the sugarcane-associated fungus Trichoderma ghanense CCMA-1212 and their application in lignocelulose bioconversion.</title>
        <authorList>
            <person name="Steindorff A.S."/>
            <person name="Mendes T.D."/>
            <person name="Vilela E.S.D."/>
            <person name="Rodrigues D.S."/>
            <person name="Formighieri E.F."/>
            <person name="Melo I.S."/>
            <person name="Favaro L.C.L."/>
        </authorList>
    </citation>
    <scope>NUCLEOTIDE SEQUENCE [LARGE SCALE GENOMIC DNA]</scope>
    <source>
        <strain evidence="2 3">CCMA-1212</strain>
    </source>
</reference>
<protein>
    <submittedName>
        <fullName evidence="2">Uncharacterized protein</fullName>
    </submittedName>
</protein>
<sequence>MLLLREPKYRYKSICVYNAFDLNVDFHPDFDDVDTLRDSDETRPGISPTQLNALWGLEAIARQGQHARASLVWAFAWGICCSVCLPCLILSSVPNFRVLPGPRSAGSSTKHEHTHLLHLP</sequence>
<feature type="transmembrane region" description="Helical" evidence="1">
    <location>
        <begin position="71"/>
        <end position="93"/>
    </location>
</feature>
<comment type="caution">
    <text evidence="2">The sequence shown here is derived from an EMBL/GenBank/DDBJ whole genome shotgun (WGS) entry which is preliminary data.</text>
</comment>
<keyword evidence="1" id="KW-0812">Transmembrane</keyword>
<evidence type="ECO:0000313" key="3">
    <source>
        <dbReference type="Proteomes" id="UP001642720"/>
    </source>
</evidence>